<evidence type="ECO:0000313" key="2">
    <source>
        <dbReference type="Proteomes" id="UP001054884"/>
    </source>
</evidence>
<name>A0ABD0AET5_9LACO</name>
<dbReference type="AlphaFoldDB" id="A0ABD0AET5"/>
<evidence type="ECO:0008006" key="3">
    <source>
        <dbReference type="Google" id="ProtNLM"/>
    </source>
</evidence>
<accession>A0ABD0AET5</accession>
<evidence type="ECO:0000313" key="1">
    <source>
        <dbReference type="EMBL" id="GHN33590.1"/>
    </source>
</evidence>
<organism evidence="1 2">
    <name type="scientific">Lactobacillus delbrueckii</name>
    <dbReference type="NCBI Taxonomy" id="1584"/>
    <lineage>
        <taxon>Bacteria</taxon>
        <taxon>Bacillati</taxon>
        <taxon>Bacillota</taxon>
        <taxon>Bacilli</taxon>
        <taxon>Lactobacillales</taxon>
        <taxon>Lactobacillaceae</taxon>
        <taxon>Lactobacillus</taxon>
    </lineage>
</organism>
<dbReference type="InterPro" id="IPR016891">
    <property type="entry name" value="DUF2321"/>
</dbReference>
<dbReference type="EMBL" id="BNHY01000011">
    <property type="protein sequence ID" value="GHN33590.1"/>
    <property type="molecule type" value="Genomic_DNA"/>
</dbReference>
<dbReference type="Proteomes" id="UP001054884">
    <property type="component" value="Unassembled WGS sequence"/>
</dbReference>
<protein>
    <recommendedName>
        <fullName evidence="3">DUF2321 domain-containing protein</fullName>
    </recommendedName>
</protein>
<comment type="caution">
    <text evidence="1">The sequence shown here is derived from an EMBL/GenBank/DDBJ whole genome shotgun (WGS) entry which is preliminary data.</text>
</comment>
<gene>
    <name evidence="1" type="ORF">ME791_07420</name>
</gene>
<proteinExistence type="predicted"/>
<reference evidence="1 2" key="1">
    <citation type="journal article" date="2022" name="J. Dairy Sci.">
        <title>Genetic diversity of Lactobacillus delbrueckii isolated from raw milk in Hokkaido, Japan.</title>
        <authorList>
            <person name="Tsuchihashi H."/>
            <person name="Ichikawa A."/>
            <person name="Takeda M."/>
            <person name="Koizumi A."/>
            <person name="Mizoguchi C."/>
            <person name="Ishida T."/>
            <person name="Kimura K."/>
        </authorList>
    </citation>
    <scope>NUCLEOTIDE SEQUENCE [LARGE SCALE GENOMIC DNA]</scope>
    <source>
        <strain evidence="1 2">ME-791</strain>
    </source>
</reference>
<sequence>MEVIKLNTQFKQRICLNGHQITDRVTWNDTTNEFCEKCGAKVIDSCPNCKNKINGYLQIDGVYDISAYTVPVPKYCKICGNPYPWTKAALEALDEIIELSELSEKDKQTLKDSSLDLISNTPKSKVAALKWKTFGKSLLGIAHDVLVDVASESIVKLIYGG</sequence>
<dbReference type="Pfam" id="PF10083">
    <property type="entry name" value="DUF2321"/>
    <property type="match status" value="1"/>
</dbReference>